<dbReference type="Proteomes" id="UP001550044">
    <property type="component" value="Unassembled WGS sequence"/>
</dbReference>
<feature type="transmembrane region" description="Helical" evidence="1">
    <location>
        <begin position="38"/>
        <end position="61"/>
    </location>
</feature>
<keyword evidence="1" id="KW-0812">Transmembrane</keyword>
<proteinExistence type="predicted"/>
<evidence type="ECO:0000313" key="3">
    <source>
        <dbReference type="Proteomes" id="UP001550044"/>
    </source>
</evidence>
<evidence type="ECO:0008006" key="4">
    <source>
        <dbReference type="Google" id="ProtNLM"/>
    </source>
</evidence>
<keyword evidence="1" id="KW-0472">Membrane</keyword>
<comment type="caution">
    <text evidence="2">The sequence shown here is derived from an EMBL/GenBank/DDBJ whole genome shotgun (WGS) entry which is preliminary data.</text>
</comment>
<keyword evidence="1" id="KW-1133">Transmembrane helix</keyword>
<keyword evidence="3" id="KW-1185">Reference proteome</keyword>
<evidence type="ECO:0000313" key="2">
    <source>
        <dbReference type="EMBL" id="MET8432817.1"/>
    </source>
</evidence>
<gene>
    <name evidence="2" type="ORF">ABZV61_08390</name>
</gene>
<evidence type="ECO:0000256" key="1">
    <source>
        <dbReference type="SAM" id="Phobius"/>
    </source>
</evidence>
<reference evidence="2 3" key="1">
    <citation type="submission" date="2024-06" db="EMBL/GenBank/DDBJ databases">
        <title>The Natural Products Discovery Center: Release of the First 8490 Sequenced Strains for Exploring Actinobacteria Biosynthetic Diversity.</title>
        <authorList>
            <person name="Kalkreuter E."/>
            <person name="Kautsar S.A."/>
            <person name="Yang D."/>
            <person name="Bader C.D."/>
            <person name="Teijaro C.N."/>
            <person name="Fluegel L."/>
            <person name="Davis C.M."/>
            <person name="Simpson J.R."/>
            <person name="Lauterbach L."/>
            <person name="Steele A.D."/>
            <person name="Gui C."/>
            <person name="Meng S."/>
            <person name="Li G."/>
            <person name="Viehrig K."/>
            <person name="Ye F."/>
            <person name="Su P."/>
            <person name="Kiefer A.F."/>
            <person name="Nichols A."/>
            <person name="Cepeda A.J."/>
            <person name="Yan W."/>
            <person name="Fan B."/>
            <person name="Jiang Y."/>
            <person name="Adhikari A."/>
            <person name="Zheng C.-J."/>
            <person name="Schuster L."/>
            <person name="Cowan T.M."/>
            <person name="Smanski M.J."/>
            <person name="Chevrette M.G."/>
            <person name="De Carvalho L.P.S."/>
            <person name="Shen B."/>
        </authorList>
    </citation>
    <scope>NUCLEOTIDE SEQUENCE [LARGE SCALE GENOMIC DNA]</scope>
    <source>
        <strain evidence="2 3">NPDC005137</strain>
    </source>
</reference>
<dbReference type="EMBL" id="JBEXIP010000004">
    <property type="protein sequence ID" value="MET8432817.1"/>
    <property type="molecule type" value="Genomic_DNA"/>
</dbReference>
<sequence>MTVRIARAGRAARAAGRPQRPEKFVRFALFAESLLTGVWITVAALPLITLLPAFAAGCAHLRRQPAGERGGLREFAADLRDAARTGWRVSLLWWAALALLAFDWQVARSGLLPGGRLLDAVSVPGLTALAVWGLRTSAAWRPGADWSPTVRAAGRRSLTDPAGSLLLVGGFVALALTAWQVPPLAAPAFGCLAAAAVAADRR</sequence>
<protein>
    <recommendedName>
        <fullName evidence="4">Integral membrane protein</fullName>
    </recommendedName>
</protein>
<organism evidence="2 3">
    <name type="scientific">Streptomyces sp. 900116325</name>
    <dbReference type="NCBI Taxonomy" id="3154295"/>
    <lineage>
        <taxon>Bacteria</taxon>
        <taxon>Bacillati</taxon>
        <taxon>Actinomycetota</taxon>
        <taxon>Actinomycetes</taxon>
        <taxon>Kitasatosporales</taxon>
        <taxon>Streptomycetaceae</taxon>
        <taxon>Streptomyces</taxon>
    </lineage>
</organism>
<name>A0ABV2U4P4_9ACTN</name>
<accession>A0ABV2U4P4</accession>
<dbReference type="RefSeq" id="WP_356496140.1">
    <property type="nucleotide sequence ID" value="NZ_JBEXEF010000224.1"/>
</dbReference>